<reference evidence="3" key="1">
    <citation type="submission" date="2025-08" db="UniProtKB">
        <authorList>
            <consortium name="RefSeq"/>
        </authorList>
    </citation>
    <scope>IDENTIFICATION</scope>
</reference>
<proteinExistence type="predicted"/>
<gene>
    <name evidence="3" type="primary">LOC106807209</name>
</gene>
<evidence type="ECO:0000313" key="2">
    <source>
        <dbReference type="Proteomes" id="UP000695022"/>
    </source>
</evidence>
<organism evidence="2 3">
    <name type="scientific">Priapulus caudatus</name>
    <name type="common">Priapulid worm</name>
    <dbReference type="NCBI Taxonomy" id="37621"/>
    <lineage>
        <taxon>Eukaryota</taxon>
        <taxon>Metazoa</taxon>
        <taxon>Ecdysozoa</taxon>
        <taxon>Scalidophora</taxon>
        <taxon>Priapulida</taxon>
        <taxon>Priapulimorpha</taxon>
        <taxon>Priapulimorphida</taxon>
        <taxon>Priapulidae</taxon>
        <taxon>Priapulus</taxon>
    </lineage>
</organism>
<feature type="region of interest" description="Disordered" evidence="1">
    <location>
        <begin position="1"/>
        <end position="30"/>
    </location>
</feature>
<name>A0ABM1DYG0_PRICU</name>
<protein>
    <submittedName>
        <fullName evidence="3">Uncharacterized protein LOC106807209</fullName>
    </submittedName>
</protein>
<feature type="compositionally biased region" description="Polar residues" evidence="1">
    <location>
        <begin position="1"/>
        <end position="10"/>
    </location>
</feature>
<evidence type="ECO:0000256" key="1">
    <source>
        <dbReference type="SAM" id="MobiDB-lite"/>
    </source>
</evidence>
<keyword evidence="2" id="KW-1185">Reference proteome</keyword>
<feature type="region of interest" description="Disordered" evidence="1">
    <location>
        <begin position="94"/>
        <end position="135"/>
    </location>
</feature>
<evidence type="ECO:0000313" key="3">
    <source>
        <dbReference type="RefSeq" id="XP_014664981.1"/>
    </source>
</evidence>
<dbReference type="RefSeq" id="XP_014664981.1">
    <property type="nucleotide sequence ID" value="XM_014809495.1"/>
</dbReference>
<sequence>MFVQKSQISEVDNDKGTYRPRAQFTEPPPQSCADCSHTTAHLYEISWFQPAAIAWACPQWEEHKQYAVRPYACGCGVLPSLPLFYAYAPRRPHGLPPHPRRHSDETSQGCSLRQVAAREPMTPPRRRLERAPTTSCRGRSGRSLFDLCDRELTLERFVSSAGWAQRL</sequence>
<dbReference type="GeneID" id="106807209"/>
<dbReference type="Proteomes" id="UP000695022">
    <property type="component" value="Unplaced"/>
</dbReference>
<accession>A0ABM1DYG0</accession>